<proteinExistence type="predicted"/>
<keyword evidence="1" id="KW-1133">Transmembrane helix</keyword>
<dbReference type="AlphaFoldDB" id="A0A7X0MUE8"/>
<dbReference type="InParanoid" id="A0A7X0MUE8"/>
<evidence type="ECO:0000313" key="3">
    <source>
        <dbReference type="EMBL" id="MBB6519945.1"/>
    </source>
</evidence>
<gene>
    <name evidence="3" type="ORF">HNR48_000223</name>
</gene>
<protein>
    <submittedName>
        <fullName evidence="3">Uncharacterized membrane protein (UPF0136 family)</fullName>
    </submittedName>
</protein>
<dbReference type="Proteomes" id="UP000528457">
    <property type="component" value="Unassembled WGS sequence"/>
</dbReference>
<organism evidence="3 4">
    <name type="scientific">Pseudoteredinibacter isoporae</name>
    <dbReference type="NCBI Taxonomy" id="570281"/>
    <lineage>
        <taxon>Bacteria</taxon>
        <taxon>Pseudomonadati</taxon>
        <taxon>Pseudomonadota</taxon>
        <taxon>Gammaproteobacteria</taxon>
        <taxon>Cellvibrionales</taxon>
        <taxon>Cellvibrionaceae</taxon>
        <taxon>Pseudoteredinibacter</taxon>
    </lineage>
</organism>
<keyword evidence="1" id="KW-0472">Membrane</keyword>
<sequence length="171" mass="17936">MKTRISALFPILVGLSLSTQLVNAQVVIGTPDPQQVPIMGAPILMIMGGLLGYIAFRFRGAQLSRVKMGLLAATSATLLSVGSGISLIESSEATAGNFVVINTQADTSYNVLQSQINNYQNNTGITLEVKSLTLPASNCSDKPIPNVGGLQRCSVGASIQHTNSCRIDCTP</sequence>
<feature type="transmembrane region" description="Helical" evidence="1">
    <location>
        <begin position="34"/>
        <end position="56"/>
    </location>
</feature>
<dbReference type="EMBL" id="JACHHT010000001">
    <property type="protein sequence ID" value="MBB6519945.1"/>
    <property type="molecule type" value="Genomic_DNA"/>
</dbReference>
<accession>A0A7X0MUE8</accession>
<evidence type="ECO:0000256" key="2">
    <source>
        <dbReference type="SAM" id="SignalP"/>
    </source>
</evidence>
<keyword evidence="4" id="KW-1185">Reference proteome</keyword>
<evidence type="ECO:0000256" key="1">
    <source>
        <dbReference type="SAM" id="Phobius"/>
    </source>
</evidence>
<dbReference type="RefSeq" id="WP_166852717.1">
    <property type="nucleotide sequence ID" value="NZ_JAAONY010000001.1"/>
</dbReference>
<feature type="signal peptide" evidence="2">
    <location>
        <begin position="1"/>
        <end position="24"/>
    </location>
</feature>
<comment type="caution">
    <text evidence="3">The sequence shown here is derived from an EMBL/GenBank/DDBJ whole genome shotgun (WGS) entry which is preliminary data.</text>
</comment>
<evidence type="ECO:0000313" key="4">
    <source>
        <dbReference type="Proteomes" id="UP000528457"/>
    </source>
</evidence>
<keyword evidence="1" id="KW-0812">Transmembrane</keyword>
<reference evidence="3 4" key="1">
    <citation type="submission" date="2020-08" db="EMBL/GenBank/DDBJ databases">
        <title>Genomic Encyclopedia of Type Strains, Phase IV (KMG-IV): sequencing the most valuable type-strain genomes for metagenomic binning, comparative biology and taxonomic classification.</title>
        <authorList>
            <person name="Goeker M."/>
        </authorList>
    </citation>
    <scope>NUCLEOTIDE SEQUENCE [LARGE SCALE GENOMIC DNA]</scope>
    <source>
        <strain evidence="3 4">DSM 22368</strain>
    </source>
</reference>
<feature type="transmembrane region" description="Helical" evidence="1">
    <location>
        <begin position="68"/>
        <end position="88"/>
    </location>
</feature>
<keyword evidence="2" id="KW-0732">Signal</keyword>
<name>A0A7X0MUE8_9GAMM</name>
<feature type="chain" id="PRO_5030888271" evidence="2">
    <location>
        <begin position="25"/>
        <end position="171"/>
    </location>
</feature>